<evidence type="ECO:0000313" key="2">
    <source>
        <dbReference type="Proteomes" id="UP000317465"/>
    </source>
</evidence>
<dbReference type="EMBL" id="AP019737">
    <property type="protein sequence ID" value="BBL10119.1"/>
    <property type="molecule type" value="Genomic_DNA"/>
</dbReference>
<proteinExistence type="predicted"/>
<keyword evidence="2" id="KW-1185">Reference proteome</keyword>
<accession>A0ACA8QZM0</accession>
<reference evidence="1 2" key="1">
    <citation type="journal article" date="2020" name="Int. J. Syst. Evol. Microbiol.">
        <title>Alistipes communis sp. nov., Alistipes dispar sp. nov. and Alistipes onderdonkii subsp. vulgaris subsp. nov., isolated from human faeces, and creation of Alistipes onderdonkii subsp. onderdonkii subsp. nov.</title>
        <authorList>
            <person name="Sakamoto M."/>
            <person name="Ikeyama N."/>
            <person name="Ogata Y."/>
            <person name="Suda W."/>
            <person name="Iino T."/>
            <person name="Hattori M."/>
            <person name="Ohkuma M."/>
        </authorList>
    </citation>
    <scope>NUCLEOTIDE SEQUENCE [LARGE SCALE GENOMIC DNA]</scope>
    <source>
        <strain evidence="1 2">5CPYCFAH4</strain>
    </source>
</reference>
<protein>
    <submittedName>
        <fullName evidence="1">Dihydropteroate synthase</fullName>
    </submittedName>
</protein>
<dbReference type="Proteomes" id="UP000317465">
    <property type="component" value="Chromosome"/>
</dbReference>
<sequence length="280" mass="30396">MFDFSQPRVMAILNVTPDSFFAGSRMPDAPHVERRVREAVAEGASIIDVGGYSSRPGADEVSPGEEWRRVELGVEAVRRLAPGMAVSVDTFRSEVAARAIERFGPLIINDISAGELDPAMPAVAAKYGVPYIAMHMKGDPKTMQSLTDYKRDITAEVVAYFEARVAALLAAGIAREHLVLDPGFGFAKTTEQNYELLAGLHRLCALGYPVLAGLSRKSMIYRVLGATPAQSLAGTVALGWECLRQGAAILRVHDVREAVDTVRIFNAYVQNSGEICQMKK</sequence>
<evidence type="ECO:0000313" key="1">
    <source>
        <dbReference type="EMBL" id="BBL10119.1"/>
    </source>
</evidence>
<organism evidence="1 2">
    <name type="scientific">Alistipes onderdonkii subsp. vulgaris</name>
    <dbReference type="NCBI Taxonomy" id="2585117"/>
    <lineage>
        <taxon>Bacteria</taxon>
        <taxon>Pseudomonadati</taxon>
        <taxon>Bacteroidota</taxon>
        <taxon>Bacteroidia</taxon>
        <taxon>Bacteroidales</taxon>
        <taxon>Rikenellaceae</taxon>
        <taxon>Alistipes</taxon>
    </lineage>
</organism>
<name>A0ACA8QZM0_9BACT</name>
<gene>
    <name evidence="1" type="ORF">A5CPYCFAH4_23430</name>
</gene>